<name>A0A5K1CLE8_9MAGN</name>
<dbReference type="AlphaFoldDB" id="A0A5K1CLE8"/>
<dbReference type="EMBL" id="LR721782">
    <property type="protein sequence ID" value="VVW27820.1"/>
    <property type="molecule type" value="Genomic_DNA"/>
</dbReference>
<dbReference type="PANTHER" id="PTHR33649:SF4">
    <property type="entry name" value="PAR1 PROTEIN"/>
    <property type="match status" value="1"/>
</dbReference>
<evidence type="ECO:0000313" key="1">
    <source>
        <dbReference type="EMBL" id="VVW27820.1"/>
    </source>
</evidence>
<dbReference type="PANTHER" id="PTHR33649">
    <property type="entry name" value="PAR1 PROTEIN"/>
    <property type="match status" value="1"/>
</dbReference>
<evidence type="ECO:0008006" key="2">
    <source>
        <dbReference type="Google" id="ProtNLM"/>
    </source>
</evidence>
<dbReference type="Pfam" id="PF06521">
    <property type="entry name" value="PAR1"/>
    <property type="match status" value="1"/>
</dbReference>
<reference evidence="1" key="1">
    <citation type="submission" date="2019-09" db="EMBL/GenBank/DDBJ databases">
        <authorList>
            <person name="Zhang L."/>
        </authorList>
    </citation>
    <scope>NUCLEOTIDE SEQUENCE</scope>
</reference>
<dbReference type="InterPro" id="IPR009489">
    <property type="entry name" value="PAR1"/>
</dbReference>
<protein>
    <recommendedName>
        <fullName evidence="2">PAR1 protein</fullName>
    </recommendedName>
</protein>
<proteinExistence type="predicted"/>
<organism evidence="1">
    <name type="scientific">Nymphaea colorata</name>
    <name type="common">pocket water lily</name>
    <dbReference type="NCBI Taxonomy" id="210225"/>
    <lineage>
        <taxon>Eukaryota</taxon>
        <taxon>Viridiplantae</taxon>
        <taxon>Streptophyta</taxon>
        <taxon>Embryophyta</taxon>
        <taxon>Tracheophyta</taxon>
        <taxon>Spermatophyta</taxon>
        <taxon>Magnoliopsida</taxon>
        <taxon>Nymphaeales</taxon>
        <taxon>Nymphaeaceae</taxon>
        <taxon>Nymphaea</taxon>
    </lineage>
</organism>
<gene>
    <name evidence="1" type="ORF">NYM_LOCUS16799</name>
</gene>
<accession>A0A5K1CLE8</accession>
<dbReference type="Gramene" id="NC4G0019660.1">
    <property type="protein sequence ID" value="NC4G0019660.1:cds"/>
    <property type="gene ID" value="NC4G0019660"/>
</dbReference>
<sequence>MCAFSVSSAGMRCVLEKYNYGEEVRLQCRTSQVKVADIAGWVESDRCVEACGVDRSSVGISSDSLMERQFLERLCSAPCYGGCPNIVDLYFNLAAAEGKLFPPPFLSPCSAPTSTP</sequence>